<comment type="similarity">
    <text evidence="1">Belongs to the esterase D family.</text>
</comment>
<dbReference type="Pfam" id="PF00756">
    <property type="entry name" value="Esterase"/>
    <property type="match status" value="1"/>
</dbReference>
<dbReference type="PANTHER" id="PTHR40841">
    <property type="entry name" value="SIDEROPHORE TRIACETYLFUSARININE C ESTERASE"/>
    <property type="match status" value="1"/>
</dbReference>
<keyword evidence="4" id="KW-1185">Reference proteome</keyword>
<organism evidence="3 4">
    <name type="scientific">Flagellimonas ochracea</name>
    <dbReference type="NCBI Taxonomy" id="2696472"/>
    <lineage>
        <taxon>Bacteria</taxon>
        <taxon>Pseudomonadati</taxon>
        <taxon>Bacteroidota</taxon>
        <taxon>Flavobacteriia</taxon>
        <taxon>Flavobacteriales</taxon>
        <taxon>Flavobacteriaceae</taxon>
        <taxon>Flagellimonas</taxon>
    </lineage>
</organism>
<evidence type="ECO:0000256" key="2">
    <source>
        <dbReference type="ARBA" id="ARBA00022801"/>
    </source>
</evidence>
<dbReference type="InterPro" id="IPR000801">
    <property type="entry name" value="Esterase-like"/>
</dbReference>
<keyword evidence="2" id="KW-0378">Hydrolase</keyword>
<evidence type="ECO:0000313" key="4">
    <source>
        <dbReference type="Proteomes" id="UP000667650"/>
    </source>
</evidence>
<dbReference type="AlphaFoldDB" id="A0A964TC67"/>
<comment type="caution">
    <text evidence="3">The sequence shown here is derived from an EMBL/GenBank/DDBJ whole genome shotgun (WGS) entry which is preliminary data.</text>
</comment>
<gene>
    <name evidence="3" type="ORF">GTQ34_09670</name>
</gene>
<evidence type="ECO:0008006" key="5">
    <source>
        <dbReference type="Google" id="ProtNLM"/>
    </source>
</evidence>
<dbReference type="GO" id="GO:0016788">
    <property type="term" value="F:hydrolase activity, acting on ester bonds"/>
    <property type="evidence" value="ECO:0007669"/>
    <property type="project" value="TreeGrafter"/>
</dbReference>
<sequence length="288" mass="32890">MKCLVVILLTLGLPFQQIVNGQSNREVTLPLTELIQMESKYGQEYEIYLSLPPEYHTSEDAFPVVYLLDGDLSFGLAYNTRILMAFGGEIPPMILVGISYSEDFKNIHGNRFRDFTPTKWPAQKIFEVTGTKDIDESGGADQFLDFLVNDIKQSITENYRVDTNSETLVGLSLSGLFVTHVVMKHPASFDNYLISSPSLWWYNGQLPTIENMEFKENQNPISIYTAIGSEEPFRAMVLNWVEFTNYFNKTNPEGIDFVSEVLYGETHVTTFNRALPRGLQVLFKNYRK</sequence>
<dbReference type="EMBL" id="JAAABI010000002">
    <property type="protein sequence ID" value="NAY92187.1"/>
    <property type="molecule type" value="Genomic_DNA"/>
</dbReference>
<dbReference type="PANTHER" id="PTHR40841:SF2">
    <property type="entry name" value="SIDEROPHORE-DEGRADING ESTERASE (EUROFUNG)"/>
    <property type="match status" value="1"/>
</dbReference>
<dbReference type="SUPFAM" id="SSF53474">
    <property type="entry name" value="alpha/beta-Hydrolases"/>
    <property type="match status" value="1"/>
</dbReference>
<reference evidence="3" key="1">
    <citation type="submission" date="2020-01" db="EMBL/GenBank/DDBJ databases">
        <title>Muricauda ochracea sp. nov., isolated from a tidal flat of Garorim bay in Korea.</title>
        <authorList>
            <person name="Kim D."/>
            <person name="Yoo Y."/>
            <person name="Kim J.-J."/>
        </authorList>
    </citation>
    <scope>NUCLEOTIDE SEQUENCE</scope>
    <source>
        <strain evidence="3">JGD-17</strain>
    </source>
</reference>
<dbReference type="RefSeq" id="WP_166523573.1">
    <property type="nucleotide sequence ID" value="NZ_JAAABI010000002.1"/>
</dbReference>
<dbReference type="InterPro" id="IPR052558">
    <property type="entry name" value="Siderophore_Hydrolase_D"/>
</dbReference>
<protein>
    <recommendedName>
        <fullName evidence="5">Alpha/beta hydrolase</fullName>
    </recommendedName>
</protein>
<proteinExistence type="inferred from homology"/>
<dbReference type="Gene3D" id="3.40.50.1820">
    <property type="entry name" value="alpha/beta hydrolase"/>
    <property type="match status" value="1"/>
</dbReference>
<accession>A0A964TC67</accession>
<evidence type="ECO:0000256" key="1">
    <source>
        <dbReference type="ARBA" id="ARBA00005622"/>
    </source>
</evidence>
<name>A0A964TC67_9FLAO</name>
<dbReference type="Proteomes" id="UP000667650">
    <property type="component" value="Unassembled WGS sequence"/>
</dbReference>
<dbReference type="InterPro" id="IPR029058">
    <property type="entry name" value="AB_hydrolase_fold"/>
</dbReference>
<evidence type="ECO:0000313" key="3">
    <source>
        <dbReference type="EMBL" id="NAY92187.1"/>
    </source>
</evidence>